<dbReference type="InterPro" id="IPR029058">
    <property type="entry name" value="AB_hydrolase_fold"/>
</dbReference>
<dbReference type="PROSITE" id="PS51257">
    <property type="entry name" value="PROKAR_LIPOPROTEIN"/>
    <property type="match status" value="1"/>
</dbReference>
<keyword evidence="5" id="KW-0732">Signal</keyword>
<dbReference type="Gene3D" id="3.40.50.1820">
    <property type="entry name" value="alpha/beta hydrolase"/>
    <property type="match status" value="1"/>
</dbReference>
<feature type="chain" id="PRO_5040154219" description="Lipase domain-containing protein" evidence="5">
    <location>
        <begin position="19"/>
        <end position="303"/>
    </location>
</feature>
<dbReference type="InterPro" id="IPR013818">
    <property type="entry name" value="Lipase"/>
</dbReference>
<keyword evidence="3" id="KW-0964">Secreted</keyword>
<dbReference type="Pfam" id="PF00151">
    <property type="entry name" value="Lipase"/>
    <property type="match status" value="1"/>
</dbReference>
<reference evidence="7" key="2">
    <citation type="submission" date="2022-10" db="EMBL/GenBank/DDBJ databases">
        <authorList>
            <consortium name="ENA_rothamsted_submissions"/>
            <consortium name="culmorum"/>
            <person name="King R."/>
        </authorList>
    </citation>
    <scope>NUCLEOTIDE SEQUENCE</scope>
</reference>
<dbReference type="InterPro" id="IPR000734">
    <property type="entry name" value="TAG_lipase"/>
</dbReference>
<dbReference type="Proteomes" id="UP001153620">
    <property type="component" value="Chromosome 2"/>
</dbReference>
<organism evidence="7 8">
    <name type="scientific">Chironomus riparius</name>
    <dbReference type="NCBI Taxonomy" id="315576"/>
    <lineage>
        <taxon>Eukaryota</taxon>
        <taxon>Metazoa</taxon>
        <taxon>Ecdysozoa</taxon>
        <taxon>Arthropoda</taxon>
        <taxon>Hexapoda</taxon>
        <taxon>Insecta</taxon>
        <taxon>Pterygota</taxon>
        <taxon>Neoptera</taxon>
        <taxon>Endopterygota</taxon>
        <taxon>Diptera</taxon>
        <taxon>Nematocera</taxon>
        <taxon>Chironomoidea</taxon>
        <taxon>Chironomidae</taxon>
        <taxon>Chironominae</taxon>
        <taxon>Chironomus</taxon>
    </lineage>
</organism>
<gene>
    <name evidence="7" type="ORF">CHIRRI_LOCUS4836</name>
</gene>
<comment type="similarity">
    <text evidence="2 4">Belongs to the AB hydrolase superfamily. Lipase family.</text>
</comment>
<evidence type="ECO:0000313" key="8">
    <source>
        <dbReference type="Proteomes" id="UP001153620"/>
    </source>
</evidence>
<evidence type="ECO:0000256" key="5">
    <source>
        <dbReference type="SAM" id="SignalP"/>
    </source>
</evidence>
<dbReference type="PANTHER" id="PTHR11610:SF173">
    <property type="entry name" value="LIPASE DOMAIN-CONTAINING PROTEIN-RELATED"/>
    <property type="match status" value="1"/>
</dbReference>
<name>A0A9N9RR86_9DIPT</name>
<dbReference type="SUPFAM" id="SSF53474">
    <property type="entry name" value="alpha/beta-Hydrolases"/>
    <property type="match status" value="1"/>
</dbReference>
<dbReference type="GO" id="GO:0016298">
    <property type="term" value="F:lipase activity"/>
    <property type="evidence" value="ECO:0007669"/>
    <property type="project" value="InterPro"/>
</dbReference>
<feature type="signal peptide" evidence="5">
    <location>
        <begin position="1"/>
        <end position="18"/>
    </location>
</feature>
<evidence type="ECO:0000256" key="4">
    <source>
        <dbReference type="RuleBase" id="RU004262"/>
    </source>
</evidence>
<comment type="subcellular location">
    <subcellularLocation>
        <location evidence="1">Secreted</location>
    </subcellularLocation>
</comment>
<feature type="domain" description="Lipase" evidence="6">
    <location>
        <begin position="46"/>
        <end position="296"/>
    </location>
</feature>
<evidence type="ECO:0000313" key="7">
    <source>
        <dbReference type="EMBL" id="CAG9801916.1"/>
    </source>
</evidence>
<dbReference type="EMBL" id="OU895878">
    <property type="protein sequence ID" value="CAG9801916.1"/>
    <property type="molecule type" value="Genomic_DNA"/>
</dbReference>
<dbReference type="GO" id="GO:0017171">
    <property type="term" value="F:serine hydrolase activity"/>
    <property type="evidence" value="ECO:0007669"/>
    <property type="project" value="TreeGrafter"/>
</dbReference>
<reference evidence="7" key="1">
    <citation type="submission" date="2022-01" db="EMBL/GenBank/DDBJ databases">
        <authorList>
            <person name="King R."/>
        </authorList>
    </citation>
    <scope>NUCLEOTIDE SEQUENCE</scope>
</reference>
<dbReference type="OrthoDB" id="7790092at2759"/>
<dbReference type="GO" id="GO:0005615">
    <property type="term" value="C:extracellular space"/>
    <property type="evidence" value="ECO:0007669"/>
    <property type="project" value="TreeGrafter"/>
</dbReference>
<evidence type="ECO:0000256" key="3">
    <source>
        <dbReference type="ARBA" id="ARBA00022525"/>
    </source>
</evidence>
<keyword evidence="8" id="KW-1185">Reference proteome</keyword>
<evidence type="ECO:0000259" key="6">
    <source>
        <dbReference type="Pfam" id="PF00151"/>
    </source>
</evidence>
<dbReference type="GO" id="GO:0016042">
    <property type="term" value="P:lipid catabolic process"/>
    <property type="evidence" value="ECO:0007669"/>
    <property type="project" value="TreeGrafter"/>
</dbReference>
<dbReference type="AlphaFoldDB" id="A0A9N9RR86"/>
<proteinExistence type="inferred from homology"/>
<dbReference type="PANTHER" id="PTHR11610">
    <property type="entry name" value="LIPASE"/>
    <property type="match status" value="1"/>
</dbReference>
<sequence>MLVKSLVVILSLIALGSCDSRIRYRFYREATYVDDYTFADFNTILSNPSFSSSRQTVIFHYGAGQTLATPQIHDIITAYAVNRQFNFIVIFYDNLNTISTGEANALAEGITVNLLEIFDRGYNSGLMNLLGFSLGAQIMARASRQVQSRSNRRHIVSRLTGLDPWNLGAISSITVGRLSSSDAQWVESVHTESSNRGDHESRGHIAFFVNGGVAQPMCTQTLPTTRWDCSHVFALSVWAESVRASSPIFPSLSCDSWSQFQAGQCNSNQVANLGRTSFNTAIRGSYFLSTNMQAPWSRNQAQP</sequence>
<evidence type="ECO:0000256" key="1">
    <source>
        <dbReference type="ARBA" id="ARBA00004613"/>
    </source>
</evidence>
<protein>
    <recommendedName>
        <fullName evidence="6">Lipase domain-containing protein</fullName>
    </recommendedName>
</protein>
<accession>A0A9N9RR86</accession>
<evidence type="ECO:0000256" key="2">
    <source>
        <dbReference type="ARBA" id="ARBA00010701"/>
    </source>
</evidence>